<dbReference type="CDD" id="cd06261">
    <property type="entry name" value="TM_PBP2"/>
    <property type="match status" value="1"/>
</dbReference>
<dbReference type="PANTHER" id="PTHR43163">
    <property type="entry name" value="DIPEPTIDE TRANSPORT SYSTEM PERMEASE PROTEIN DPPB-RELATED"/>
    <property type="match status" value="1"/>
</dbReference>
<evidence type="ECO:0000256" key="1">
    <source>
        <dbReference type="ARBA" id="ARBA00004651"/>
    </source>
</evidence>
<evidence type="ECO:0000313" key="16">
    <source>
        <dbReference type="Proteomes" id="UP000605086"/>
    </source>
</evidence>
<dbReference type="PROSITE" id="PS50928">
    <property type="entry name" value="ABC_TM1"/>
    <property type="match status" value="1"/>
</dbReference>
<evidence type="ECO:0000256" key="5">
    <source>
        <dbReference type="ARBA" id="ARBA00022692"/>
    </source>
</evidence>
<evidence type="ECO:0000256" key="13">
    <source>
        <dbReference type="RuleBase" id="RU363032"/>
    </source>
</evidence>
<evidence type="ECO:0000256" key="9">
    <source>
        <dbReference type="ARBA" id="ARBA00023136"/>
    </source>
</evidence>
<dbReference type="InterPro" id="IPR035906">
    <property type="entry name" value="MetI-like_sf"/>
</dbReference>
<evidence type="ECO:0000256" key="2">
    <source>
        <dbReference type="ARBA" id="ARBA00022448"/>
    </source>
</evidence>
<dbReference type="Gene3D" id="1.10.3720.10">
    <property type="entry name" value="MetI-like"/>
    <property type="match status" value="1"/>
</dbReference>
<dbReference type="Pfam" id="PF19300">
    <property type="entry name" value="BPD_transp_1_N"/>
    <property type="match status" value="1"/>
</dbReference>
<feature type="transmembrane region" description="Helical" evidence="13">
    <location>
        <begin position="131"/>
        <end position="152"/>
    </location>
</feature>
<keyword evidence="16" id="KW-1185">Reference proteome</keyword>
<dbReference type="NCBIfam" id="NF011661">
    <property type="entry name" value="PRK15081.1"/>
    <property type="match status" value="1"/>
</dbReference>
<keyword evidence="3" id="KW-1003">Cell membrane</keyword>
<dbReference type="NCBIfam" id="NF045470">
    <property type="entry name" value="Opp2B"/>
    <property type="match status" value="1"/>
</dbReference>
<dbReference type="RefSeq" id="WP_174472782.1">
    <property type="nucleotide sequence ID" value="NZ_JAGINN010000013.1"/>
</dbReference>
<protein>
    <recommendedName>
        <fullName evidence="12">Glutathione transport system permease protein GsiC</fullName>
    </recommendedName>
</protein>
<evidence type="ECO:0000256" key="7">
    <source>
        <dbReference type="ARBA" id="ARBA00023065"/>
    </source>
</evidence>
<feature type="transmembrane region" description="Helical" evidence="13">
    <location>
        <begin position="12"/>
        <end position="30"/>
    </location>
</feature>
<evidence type="ECO:0000256" key="12">
    <source>
        <dbReference type="ARBA" id="ARBA00041107"/>
    </source>
</evidence>
<gene>
    <name evidence="15" type="primary">gsiC</name>
    <name evidence="15" type="ORF">GBZ48_21015</name>
</gene>
<evidence type="ECO:0000313" key="15">
    <source>
        <dbReference type="EMBL" id="NUB01738.1"/>
    </source>
</evidence>
<dbReference type="Proteomes" id="UP000605086">
    <property type="component" value="Unassembled WGS sequence"/>
</dbReference>
<feature type="transmembrane region" description="Helical" evidence="13">
    <location>
        <begin position="172"/>
        <end position="191"/>
    </location>
</feature>
<comment type="similarity">
    <text evidence="10">Belongs to the binding-protein-dependent transport system permease family. OppBC subfamily.</text>
</comment>
<comment type="caution">
    <text evidence="15">The sequence shown here is derived from an EMBL/GenBank/DDBJ whole genome shotgun (WGS) entry which is preliminary data.</text>
</comment>
<keyword evidence="5 13" id="KW-0812">Transmembrane</keyword>
<comment type="function">
    <text evidence="11">Part of the ABC transporter complex GsiABCD involved in glutathione import. Probably responsible for the translocation of the substrate across the membrane.</text>
</comment>
<reference evidence="15 16" key="1">
    <citation type="submission" date="2019-10" db="EMBL/GenBank/DDBJ databases">
        <title>Genome sequence of Azospirillum melinis.</title>
        <authorList>
            <person name="Ambrosini A."/>
            <person name="Sant'Anna F.H."/>
            <person name="Cassan F.D."/>
            <person name="Souza E.M."/>
            <person name="Passaglia L.M.P."/>
        </authorList>
    </citation>
    <scope>NUCLEOTIDE SEQUENCE [LARGE SCALE GENOMIC DNA]</scope>
    <source>
        <strain evidence="15 16">TMCY0552</strain>
    </source>
</reference>
<keyword evidence="9 13" id="KW-0472">Membrane</keyword>
<feature type="domain" description="ABC transmembrane type-1" evidence="14">
    <location>
        <begin position="95"/>
        <end position="292"/>
    </location>
</feature>
<accession>A0ABX2KGA9</accession>
<evidence type="ECO:0000256" key="6">
    <source>
        <dbReference type="ARBA" id="ARBA00022989"/>
    </source>
</evidence>
<evidence type="ECO:0000259" key="14">
    <source>
        <dbReference type="PROSITE" id="PS50928"/>
    </source>
</evidence>
<dbReference type="InterPro" id="IPR045621">
    <property type="entry name" value="BPD_transp_1_N"/>
</dbReference>
<keyword evidence="2 13" id="KW-0813">Transport</keyword>
<evidence type="ECO:0000256" key="3">
    <source>
        <dbReference type="ARBA" id="ARBA00022475"/>
    </source>
</evidence>
<dbReference type="PANTHER" id="PTHR43163:SF5">
    <property type="entry name" value="GLUTATHIONE TRANSPORT SYSTEM PERMEASE PROTEIN GSIC"/>
    <property type="match status" value="1"/>
</dbReference>
<dbReference type="SUPFAM" id="SSF161098">
    <property type="entry name" value="MetI-like"/>
    <property type="match status" value="1"/>
</dbReference>
<evidence type="ECO:0000256" key="4">
    <source>
        <dbReference type="ARBA" id="ARBA00022596"/>
    </source>
</evidence>
<evidence type="ECO:0000256" key="8">
    <source>
        <dbReference type="ARBA" id="ARBA00023112"/>
    </source>
</evidence>
<dbReference type="InterPro" id="IPR000515">
    <property type="entry name" value="MetI-like"/>
</dbReference>
<evidence type="ECO:0000256" key="10">
    <source>
        <dbReference type="ARBA" id="ARBA00024202"/>
    </source>
</evidence>
<organism evidence="15 16">
    <name type="scientific">Azospirillum melinis</name>
    <dbReference type="NCBI Taxonomy" id="328839"/>
    <lineage>
        <taxon>Bacteria</taxon>
        <taxon>Pseudomonadati</taxon>
        <taxon>Pseudomonadota</taxon>
        <taxon>Alphaproteobacteria</taxon>
        <taxon>Rhodospirillales</taxon>
        <taxon>Azospirillaceae</taxon>
        <taxon>Azospirillum</taxon>
    </lineage>
</organism>
<evidence type="ECO:0000256" key="11">
    <source>
        <dbReference type="ARBA" id="ARBA00037215"/>
    </source>
</evidence>
<proteinExistence type="inferred from homology"/>
<keyword evidence="6 13" id="KW-1133">Transmembrane helix</keyword>
<keyword evidence="7" id="KW-0406">Ion transport</keyword>
<comment type="subcellular location">
    <subcellularLocation>
        <location evidence="1 13">Cell membrane</location>
        <topology evidence="1 13">Multi-pass membrane protein</topology>
    </subcellularLocation>
</comment>
<keyword evidence="4" id="KW-0533">Nickel</keyword>
<feature type="transmembrane region" description="Helical" evidence="13">
    <location>
        <begin position="278"/>
        <end position="299"/>
    </location>
</feature>
<dbReference type="InterPro" id="IPR050045">
    <property type="entry name" value="Opp2B"/>
</dbReference>
<dbReference type="Pfam" id="PF00528">
    <property type="entry name" value="BPD_transp_1"/>
    <property type="match status" value="1"/>
</dbReference>
<keyword evidence="8" id="KW-0921">Nickel transport</keyword>
<sequence length="306" mass="33872">MLKYLVGRLAGILPVLLVISVFVFGFVHLLPGDPARLVAGTDATQQDVELVRQDLGLDQPLWVQYGRFLGNAVQGEFGRSMKSKRPVSQEIGERFLPTLYLTVVAMVWATLAGLLIGVASATKRGRWQDHVGMIVAVSGIAFPSFWLGLLMIDLFSVKLGWLPTSGYGTWQHYVMPSLTLGLGVAAVMARFTRSAFIEIAREDYVRTARAKGVPARLVVWKHTLRNALIPIITMVGLQFGFLLGGSIVVETVFSWPGLGRLLVDSVNYRDYTVIQAEILLFSLEFIIINLLVDVLYAFANPEIRYS</sequence>
<feature type="transmembrane region" description="Helical" evidence="13">
    <location>
        <begin position="99"/>
        <end position="119"/>
    </location>
</feature>
<dbReference type="EMBL" id="WHOS01000030">
    <property type="protein sequence ID" value="NUB01738.1"/>
    <property type="molecule type" value="Genomic_DNA"/>
</dbReference>
<feature type="transmembrane region" description="Helical" evidence="13">
    <location>
        <begin position="231"/>
        <end position="258"/>
    </location>
</feature>
<name>A0ABX2KGA9_9PROT</name>